<feature type="transmembrane region" description="Helical" evidence="1">
    <location>
        <begin position="20"/>
        <end position="39"/>
    </location>
</feature>
<dbReference type="STRING" id="472175.EL18_01922"/>
<keyword evidence="1" id="KW-0472">Membrane</keyword>
<dbReference type="Proteomes" id="UP000053675">
    <property type="component" value="Unassembled WGS sequence"/>
</dbReference>
<keyword evidence="1" id="KW-0812">Transmembrane</keyword>
<gene>
    <name evidence="3" type="ORF">EL18_01922</name>
</gene>
<dbReference type="AlphaFoldDB" id="A0A084UD45"/>
<keyword evidence="1" id="KW-1133">Transmembrane helix</keyword>
<reference evidence="3 4" key="1">
    <citation type="submission" date="2014-05" db="EMBL/GenBank/DDBJ databases">
        <title>Draft Genome Sequence of Nitratireductor basaltis Strain UMTGB225, A Marine Bacterium Isolated from Green Barrel Tunicate.</title>
        <authorList>
            <person name="Gan H.Y."/>
        </authorList>
    </citation>
    <scope>NUCLEOTIDE SEQUENCE [LARGE SCALE GENOMIC DNA]</scope>
    <source>
        <strain evidence="3 4">UMTGB225</strain>
    </source>
</reference>
<dbReference type="InterPro" id="IPR009936">
    <property type="entry name" value="DUF1468"/>
</dbReference>
<evidence type="ECO:0000259" key="2">
    <source>
        <dbReference type="Pfam" id="PF07331"/>
    </source>
</evidence>
<dbReference type="Pfam" id="PF07331">
    <property type="entry name" value="TctB"/>
    <property type="match status" value="1"/>
</dbReference>
<evidence type="ECO:0000313" key="4">
    <source>
        <dbReference type="Proteomes" id="UP000053675"/>
    </source>
</evidence>
<dbReference type="OrthoDB" id="6195486at2"/>
<dbReference type="RefSeq" id="WP_036482202.1">
    <property type="nucleotide sequence ID" value="NZ_JMQM01000001.1"/>
</dbReference>
<feature type="transmembrane region" description="Helical" evidence="1">
    <location>
        <begin position="59"/>
        <end position="77"/>
    </location>
</feature>
<feature type="domain" description="DUF1468" evidence="2">
    <location>
        <begin position="22"/>
        <end position="177"/>
    </location>
</feature>
<feature type="transmembrane region" description="Helical" evidence="1">
    <location>
        <begin position="150"/>
        <end position="168"/>
    </location>
</feature>
<evidence type="ECO:0000313" key="3">
    <source>
        <dbReference type="EMBL" id="KFB10881.1"/>
    </source>
</evidence>
<dbReference type="EMBL" id="JMQM01000001">
    <property type="protein sequence ID" value="KFB10881.1"/>
    <property type="molecule type" value="Genomic_DNA"/>
</dbReference>
<keyword evidence="4" id="KW-1185">Reference proteome</keyword>
<comment type="caution">
    <text evidence="3">The sequence shown here is derived from an EMBL/GenBank/DDBJ whole genome shotgun (WGS) entry which is preliminary data.</text>
</comment>
<dbReference type="PATRIC" id="fig|472175.3.peg.1927"/>
<name>A0A084UD45_9HYPH</name>
<protein>
    <recommendedName>
        <fullName evidence="2">DUF1468 domain-containing protein</fullName>
    </recommendedName>
</protein>
<sequence length="177" mass="19297">MSDMAPEEPLVERRMNRADLLTGIVFTLLGSAIAYWSWIMPRLEVRGIHPATVPGLVPGLLGLALALCGAVLAWRAVANSQGARFADFFSVFKEPEAGRFLIVVALALIYALVLVGLIPFWLATALFVFSFIFVFETWASTNPKPLPRAALWALVQAVIVAGLVTVVFEDGFLVRLP</sequence>
<accession>A0A084UD45</accession>
<dbReference type="eggNOG" id="ENOG50330YU">
    <property type="taxonomic scope" value="Bacteria"/>
</dbReference>
<feature type="transmembrane region" description="Helical" evidence="1">
    <location>
        <begin position="120"/>
        <end position="138"/>
    </location>
</feature>
<organism evidence="3 4">
    <name type="scientific">Nitratireductor basaltis</name>
    <dbReference type="NCBI Taxonomy" id="472175"/>
    <lineage>
        <taxon>Bacteria</taxon>
        <taxon>Pseudomonadati</taxon>
        <taxon>Pseudomonadota</taxon>
        <taxon>Alphaproteobacteria</taxon>
        <taxon>Hyphomicrobiales</taxon>
        <taxon>Phyllobacteriaceae</taxon>
        <taxon>Nitratireductor</taxon>
    </lineage>
</organism>
<proteinExistence type="predicted"/>
<evidence type="ECO:0000256" key="1">
    <source>
        <dbReference type="SAM" id="Phobius"/>
    </source>
</evidence>